<dbReference type="OrthoDB" id="193931at2759"/>
<dbReference type="Pfam" id="PF21122">
    <property type="entry name" value="KA1_BRSK"/>
    <property type="match status" value="1"/>
</dbReference>
<organism evidence="2 3">
    <name type="scientific">Toxocara canis</name>
    <name type="common">Canine roundworm</name>
    <dbReference type="NCBI Taxonomy" id="6265"/>
    <lineage>
        <taxon>Eukaryota</taxon>
        <taxon>Metazoa</taxon>
        <taxon>Ecdysozoa</taxon>
        <taxon>Nematoda</taxon>
        <taxon>Chromadorea</taxon>
        <taxon>Rhabditida</taxon>
        <taxon>Spirurina</taxon>
        <taxon>Ascaridomorpha</taxon>
        <taxon>Ascaridoidea</taxon>
        <taxon>Toxocaridae</taxon>
        <taxon>Toxocara</taxon>
    </lineage>
</organism>
<dbReference type="AlphaFoldDB" id="A0A0B2VM81"/>
<accession>A0A0B2VM81</accession>
<dbReference type="EMBL" id="JPKZ01001313">
    <property type="protein sequence ID" value="KHN82693.1"/>
    <property type="molecule type" value="Genomic_DNA"/>
</dbReference>
<dbReference type="GO" id="GO:0016301">
    <property type="term" value="F:kinase activity"/>
    <property type="evidence" value="ECO:0007669"/>
    <property type="project" value="UniProtKB-KW"/>
</dbReference>
<evidence type="ECO:0000313" key="3">
    <source>
        <dbReference type="Proteomes" id="UP000031036"/>
    </source>
</evidence>
<dbReference type="Proteomes" id="UP000031036">
    <property type="component" value="Unassembled WGS sequence"/>
</dbReference>
<name>A0A0B2VM81_TOXCA</name>
<evidence type="ECO:0000313" key="2">
    <source>
        <dbReference type="EMBL" id="KHN82693.1"/>
    </source>
</evidence>
<protein>
    <submittedName>
        <fullName evidence="2">Serine/threonine kinase SAD-1</fullName>
    </submittedName>
</protein>
<feature type="compositionally biased region" description="Low complexity" evidence="1">
    <location>
        <begin position="104"/>
        <end position="115"/>
    </location>
</feature>
<sequence>MSVERDDSHCVPVQGKSLNGIKAELIRAFLTIHELSHSVIGQNSFRVEYKRGPTVGGSVFSRGVKMQVDIVMSPHAAMSAGEAPMADRAQQAALMVRPRRLSDSSVSSACSDSDSNAGTTTLPHVRSQTDRVETSPGVEPYTLRSSGDVRHLAQPSAASLRSTSRGNPTAAYFKSPIPQRRNTSGTLLDSGSSRAMCSSSGTRKASTSGKNEHSHSTQSMGVCEATSVNEERSPPSLCAESRSQPTTPKQQSLMFGPTPVVSNQRFSHIPVLRTDRL</sequence>
<evidence type="ECO:0000256" key="1">
    <source>
        <dbReference type="SAM" id="MobiDB-lite"/>
    </source>
</evidence>
<keyword evidence="3" id="KW-1185">Reference proteome</keyword>
<feature type="region of interest" description="Disordered" evidence="1">
    <location>
        <begin position="104"/>
        <end position="261"/>
    </location>
</feature>
<dbReference type="STRING" id="6265.A0A0B2VM81"/>
<keyword evidence="2" id="KW-0808">Transferase</keyword>
<gene>
    <name evidence="2" type="primary">sad-1</name>
    <name evidence="2" type="ORF">Tcan_16534</name>
</gene>
<feature type="compositionally biased region" description="Polar residues" evidence="1">
    <location>
        <begin position="156"/>
        <end position="167"/>
    </location>
</feature>
<comment type="caution">
    <text evidence="2">The sequence shown here is derived from an EMBL/GenBank/DDBJ whole genome shotgun (WGS) entry which is preliminary data.</text>
</comment>
<proteinExistence type="predicted"/>
<reference evidence="2 3" key="1">
    <citation type="submission" date="2014-11" db="EMBL/GenBank/DDBJ databases">
        <title>Genetic blueprint of the zoonotic pathogen Toxocara canis.</title>
        <authorList>
            <person name="Zhu X.-Q."/>
            <person name="Korhonen P.K."/>
            <person name="Cai H."/>
            <person name="Young N.D."/>
            <person name="Nejsum P."/>
            <person name="von Samson-Himmelstjerna G."/>
            <person name="Boag P.R."/>
            <person name="Tan P."/>
            <person name="Li Q."/>
            <person name="Min J."/>
            <person name="Yang Y."/>
            <person name="Wang X."/>
            <person name="Fang X."/>
            <person name="Hall R.S."/>
            <person name="Hofmann A."/>
            <person name="Sternberg P.W."/>
            <person name="Jex A.R."/>
            <person name="Gasser R.B."/>
        </authorList>
    </citation>
    <scope>NUCLEOTIDE SEQUENCE [LARGE SCALE GENOMIC DNA]</scope>
    <source>
        <strain evidence="2">PN_DK_2014</strain>
    </source>
</reference>
<feature type="compositionally biased region" description="Polar residues" evidence="1">
    <location>
        <begin position="241"/>
        <end position="253"/>
    </location>
</feature>
<keyword evidence="2" id="KW-0418">Kinase</keyword>
<feature type="compositionally biased region" description="Polar residues" evidence="1">
    <location>
        <begin position="180"/>
        <end position="189"/>
    </location>
</feature>
<feature type="compositionally biased region" description="Low complexity" evidence="1">
    <location>
        <begin position="190"/>
        <end position="200"/>
    </location>
</feature>